<feature type="region of interest" description="Disordered" evidence="1">
    <location>
        <begin position="143"/>
        <end position="170"/>
    </location>
</feature>
<feature type="non-terminal residue" evidence="2">
    <location>
        <position position="187"/>
    </location>
</feature>
<reference evidence="2" key="1">
    <citation type="journal article" date="2020" name="Stud. Mycol.">
        <title>101 Dothideomycetes genomes: a test case for predicting lifestyles and emergence of pathogens.</title>
        <authorList>
            <person name="Haridas S."/>
            <person name="Albert R."/>
            <person name="Binder M."/>
            <person name="Bloem J."/>
            <person name="Labutti K."/>
            <person name="Salamov A."/>
            <person name="Andreopoulos B."/>
            <person name="Baker S."/>
            <person name="Barry K."/>
            <person name="Bills G."/>
            <person name="Bluhm B."/>
            <person name="Cannon C."/>
            <person name="Castanera R."/>
            <person name="Culley D."/>
            <person name="Daum C."/>
            <person name="Ezra D."/>
            <person name="Gonzalez J."/>
            <person name="Henrissat B."/>
            <person name="Kuo A."/>
            <person name="Liang C."/>
            <person name="Lipzen A."/>
            <person name="Lutzoni F."/>
            <person name="Magnuson J."/>
            <person name="Mondo S."/>
            <person name="Nolan M."/>
            <person name="Ohm R."/>
            <person name="Pangilinan J."/>
            <person name="Park H.-J."/>
            <person name="Ramirez L."/>
            <person name="Alfaro M."/>
            <person name="Sun H."/>
            <person name="Tritt A."/>
            <person name="Yoshinaga Y."/>
            <person name="Zwiers L.-H."/>
            <person name="Turgeon B."/>
            <person name="Goodwin S."/>
            <person name="Spatafora J."/>
            <person name="Crous P."/>
            <person name="Grigoriev I."/>
        </authorList>
    </citation>
    <scope>NUCLEOTIDE SEQUENCE</scope>
    <source>
        <strain evidence="2">CBS 207.26</strain>
    </source>
</reference>
<evidence type="ECO:0000313" key="3">
    <source>
        <dbReference type="Proteomes" id="UP000800200"/>
    </source>
</evidence>
<name>A0A6A6E0P9_9PEZI</name>
<dbReference type="OrthoDB" id="4365667at2759"/>
<organism evidence="2 3">
    <name type="scientific">Zopfia rhizophila CBS 207.26</name>
    <dbReference type="NCBI Taxonomy" id="1314779"/>
    <lineage>
        <taxon>Eukaryota</taxon>
        <taxon>Fungi</taxon>
        <taxon>Dikarya</taxon>
        <taxon>Ascomycota</taxon>
        <taxon>Pezizomycotina</taxon>
        <taxon>Dothideomycetes</taxon>
        <taxon>Dothideomycetes incertae sedis</taxon>
        <taxon>Zopfiaceae</taxon>
        <taxon>Zopfia</taxon>
    </lineage>
</organism>
<accession>A0A6A6E0P9</accession>
<dbReference type="Proteomes" id="UP000800200">
    <property type="component" value="Unassembled WGS sequence"/>
</dbReference>
<protein>
    <submittedName>
        <fullName evidence="2">Uncharacterized protein</fullName>
    </submittedName>
</protein>
<sequence length="187" mass="21535">MVKATALELRAFSSIGIDDDITLYSEDTPHHFYISIKELEDDRRDKLRRLEKQARDKSIPITIKKQLANELYEQILYIKALEQQTDTLFRIANDALHAESEIAEALRPSKVEVQVEKAADETPLQPAKQRQTRQYARFLSLHGGSSPALHRKRSAKFPDPPILDDGVNPTFKNWNKQMKNKLRLNAD</sequence>
<dbReference type="AlphaFoldDB" id="A0A6A6E0P9"/>
<evidence type="ECO:0000256" key="1">
    <source>
        <dbReference type="SAM" id="MobiDB-lite"/>
    </source>
</evidence>
<keyword evidence="3" id="KW-1185">Reference proteome</keyword>
<dbReference type="EMBL" id="ML994641">
    <property type="protein sequence ID" value="KAF2183760.1"/>
    <property type="molecule type" value="Genomic_DNA"/>
</dbReference>
<proteinExistence type="predicted"/>
<gene>
    <name evidence="2" type="ORF">K469DRAFT_710561</name>
</gene>
<evidence type="ECO:0000313" key="2">
    <source>
        <dbReference type="EMBL" id="KAF2183760.1"/>
    </source>
</evidence>